<gene>
    <name evidence="2" type="ORF">J2S69_002704</name>
    <name evidence="1" type="ORF">O2L01_15840</name>
</gene>
<sequence length="184" mass="19764">MLLLLVVGGGAGAWWFMARPGGDGRSPLSDELIIEDSESGISYTMPEAWEEMDSDNLIEAFTSSASVAGDAEGTGASVVAFSGEAMTDEEMSMSTSTIAGENSEYFYPFPEEKQILISEAAEVDGQEAYRFTWEVSTTGEPPMYGHIIHIIDGDRSVFLMGMVYGDDPAMRSEVDAVVSSVSLL</sequence>
<dbReference type="Proteomes" id="UP001145799">
    <property type="component" value="Unassembled WGS sequence"/>
</dbReference>
<dbReference type="AlphaFoldDB" id="A0A9X3PJC9"/>
<accession>A0A9X3PJC9</accession>
<proteinExistence type="predicted"/>
<reference evidence="2 4" key="2">
    <citation type="submission" date="2023-07" db="EMBL/GenBank/DDBJ databases">
        <title>Sequencing the genomes of 1000 actinobacteria strains.</title>
        <authorList>
            <person name="Klenk H.-P."/>
        </authorList>
    </citation>
    <scope>NUCLEOTIDE SEQUENCE [LARGE SCALE GENOMIC DNA]</scope>
    <source>
        <strain evidence="2 4">DSM 44724</strain>
    </source>
</reference>
<comment type="caution">
    <text evidence="1">The sequence shown here is derived from an EMBL/GenBank/DDBJ whole genome shotgun (WGS) entry which is preliminary data.</text>
</comment>
<dbReference type="Proteomes" id="UP001183604">
    <property type="component" value="Unassembled WGS sequence"/>
</dbReference>
<name>A0A9X3PJC9_9ACTN</name>
<dbReference type="EMBL" id="JAPZVQ010000009">
    <property type="protein sequence ID" value="MDA1386469.1"/>
    <property type="molecule type" value="Genomic_DNA"/>
</dbReference>
<keyword evidence="4" id="KW-1185">Reference proteome</keyword>
<evidence type="ECO:0000313" key="2">
    <source>
        <dbReference type="EMBL" id="MDR7338985.1"/>
    </source>
</evidence>
<evidence type="ECO:0000313" key="1">
    <source>
        <dbReference type="EMBL" id="MDA1386469.1"/>
    </source>
</evidence>
<organism evidence="1 3">
    <name type="scientific">Glycomyces lechevalierae</name>
    <dbReference type="NCBI Taxonomy" id="256034"/>
    <lineage>
        <taxon>Bacteria</taxon>
        <taxon>Bacillati</taxon>
        <taxon>Actinomycetota</taxon>
        <taxon>Actinomycetes</taxon>
        <taxon>Glycomycetales</taxon>
        <taxon>Glycomycetaceae</taxon>
        <taxon>Glycomyces</taxon>
    </lineage>
</organism>
<dbReference type="RefSeq" id="WP_270122937.1">
    <property type="nucleotide sequence ID" value="NZ_BAAAOM010000004.1"/>
</dbReference>
<protein>
    <submittedName>
        <fullName evidence="1">Uncharacterized protein</fullName>
    </submittedName>
</protein>
<dbReference type="EMBL" id="JAVDYD010000001">
    <property type="protein sequence ID" value="MDR7338985.1"/>
    <property type="molecule type" value="Genomic_DNA"/>
</dbReference>
<evidence type="ECO:0000313" key="3">
    <source>
        <dbReference type="Proteomes" id="UP001145799"/>
    </source>
</evidence>
<evidence type="ECO:0000313" key="4">
    <source>
        <dbReference type="Proteomes" id="UP001183604"/>
    </source>
</evidence>
<reference evidence="1" key="1">
    <citation type="submission" date="2022-12" db="EMBL/GenBank/DDBJ databases">
        <title>Gycomyces niveus sp.nov., a novel actinomycete isolated from soil in Shouguang.</title>
        <authorList>
            <person name="Yang X."/>
        </authorList>
    </citation>
    <scope>NUCLEOTIDE SEQUENCE</scope>
    <source>
        <strain evidence="1">DSM 44724</strain>
    </source>
</reference>